<dbReference type="AlphaFoldDB" id="A0A834WIR1"/>
<keyword evidence="2" id="KW-1185">Reference proteome</keyword>
<gene>
    <name evidence="1" type="ORF">G2W53_024009</name>
</gene>
<sequence length="39" mass="4021">MDCLKKGYVSSAGTGTADDSVLGGRVGRDILGRVLIPEI</sequence>
<accession>A0A834WIR1</accession>
<comment type="caution">
    <text evidence="1">The sequence shown here is derived from an EMBL/GenBank/DDBJ whole genome shotgun (WGS) entry which is preliminary data.</text>
</comment>
<proteinExistence type="predicted"/>
<organism evidence="1 2">
    <name type="scientific">Senna tora</name>
    <dbReference type="NCBI Taxonomy" id="362788"/>
    <lineage>
        <taxon>Eukaryota</taxon>
        <taxon>Viridiplantae</taxon>
        <taxon>Streptophyta</taxon>
        <taxon>Embryophyta</taxon>
        <taxon>Tracheophyta</taxon>
        <taxon>Spermatophyta</taxon>
        <taxon>Magnoliopsida</taxon>
        <taxon>eudicotyledons</taxon>
        <taxon>Gunneridae</taxon>
        <taxon>Pentapetalae</taxon>
        <taxon>rosids</taxon>
        <taxon>fabids</taxon>
        <taxon>Fabales</taxon>
        <taxon>Fabaceae</taxon>
        <taxon>Caesalpinioideae</taxon>
        <taxon>Cassia clade</taxon>
        <taxon>Senna</taxon>
    </lineage>
</organism>
<evidence type="ECO:0000313" key="2">
    <source>
        <dbReference type="Proteomes" id="UP000634136"/>
    </source>
</evidence>
<dbReference type="Proteomes" id="UP000634136">
    <property type="component" value="Unassembled WGS sequence"/>
</dbReference>
<protein>
    <submittedName>
        <fullName evidence="1">Uncharacterized protein</fullName>
    </submittedName>
</protein>
<evidence type="ECO:0000313" key="1">
    <source>
        <dbReference type="EMBL" id="KAF7818554.1"/>
    </source>
</evidence>
<dbReference type="EMBL" id="JAAIUW010000008">
    <property type="protein sequence ID" value="KAF7818554.1"/>
    <property type="molecule type" value="Genomic_DNA"/>
</dbReference>
<name>A0A834WIR1_9FABA</name>
<reference evidence="1" key="1">
    <citation type="submission" date="2020-09" db="EMBL/GenBank/DDBJ databases">
        <title>Genome-Enabled Discovery of Anthraquinone Biosynthesis in Senna tora.</title>
        <authorList>
            <person name="Kang S.-H."/>
            <person name="Pandey R.P."/>
            <person name="Lee C.-M."/>
            <person name="Sim J.-S."/>
            <person name="Jeong J.-T."/>
            <person name="Choi B.-S."/>
            <person name="Jung M."/>
            <person name="Ginzburg D."/>
            <person name="Zhao K."/>
            <person name="Won S.Y."/>
            <person name="Oh T.-J."/>
            <person name="Yu Y."/>
            <person name="Kim N.-H."/>
            <person name="Lee O.R."/>
            <person name="Lee T.-H."/>
            <person name="Bashyal P."/>
            <person name="Kim T.-S."/>
            <person name="Lee W.-H."/>
            <person name="Kawkins C."/>
            <person name="Kim C.-K."/>
            <person name="Kim J.S."/>
            <person name="Ahn B.O."/>
            <person name="Rhee S.Y."/>
            <person name="Sohng J.K."/>
        </authorList>
    </citation>
    <scope>NUCLEOTIDE SEQUENCE</scope>
    <source>
        <tissue evidence="1">Leaf</tissue>
    </source>
</reference>